<gene>
    <name evidence="3" type="ORF">ENT43_03145</name>
</gene>
<dbReference type="AlphaFoldDB" id="A0A7C4M152"/>
<proteinExistence type="predicted"/>
<organism evidence="3">
    <name type="scientific">candidate division CPR3 bacterium</name>
    <dbReference type="NCBI Taxonomy" id="2268181"/>
    <lineage>
        <taxon>Bacteria</taxon>
        <taxon>Bacteria division CPR3</taxon>
    </lineage>
</organism>
<dbReference type="InterPro" id="IPR029063">
    <property type="entry name" value="SAM-dependent_MTases_sf"/>
</dbReference>
<dbReference type="InterPro" id="IPR041698">
    <property type="entry name" value="Methyltransf_25"/>
</dbReference>
<evidence type="ECO:0000259" key="2">
    <source>
        <dbReference type="Pfam" id="PF13649"/>
    </source>
</evidence>
<dbReference type="EMBL" id="DSYQ01000014">
    <property type="protein sequence ID" value="HGT71228.1"/>
    <property type="molecule type" value="Genomic_DNA"/>
</dbReference>
<sequence>MKKSNNLNKMRDIVKEGYEKNNYFKKYRRNRDLTDFETDFFKKFIEILPETPEILDWGSGPGVPYDLYLSENNCIITGIDLSEKHVKMAKKNVRMAKYFVGDFTKYDYANKKYDSIISLYSIIHIPRKEHQDLFNNANKLIKEGGIVLFTIGFKDKDEIKDDFCDYKMAWSHYESEVTLKLLENAGFEILLARNEFDYGSDERHIWVLAKKKKL</sequence>
<evidence type="ECO:0000313" key="3">
    <source>
        <dbReference type="EMBL" id="HGT71228.1"/>
    </source>
</evidence>
<feature type="domain" description="Methyltransferase" evidence="2">
    <location>
        <begin position="54"/>
        <end position="145"/>
    </location>
</feature>
<comment type="caution">
    <text evidence="3">The sequence shown here is derived from an EMBL/GenBank/DDBJ whole genome shotgun (WGS) entry which is preliminary data.</text>
</comment>
<dbReference type="Pfam" id="PF13649">
    <property type="entry name" value="Methyltransf_25"/>
    <property type="match status" value="1"/>
</dbReference>
<accession>A0A7C4M152</accession>
<dbReference type="Gene3D" id="3.40.50.150">
    <property type="entry name" value="Vaccinia Virus protein VP39"/>
    <property type="match status" value="1"/>
</dbReference>
<dbReference type="PANTHER" id="PTHR43861">
    <property type="entry name" value="TRANS-ACONITATE 2-METHYLTRANSFERASE-RELATED"/>
    <property type="match status" value="1"/>
</dbReference>
<protein>
    <submittedName>
        <fullName evidence="3">Class I SAM-dependent methyltransferase</fullName>
    </submittedName>
</protein>
<dbReference type="GO" id="GO:0032259">
    <property type="term" value="P:methylation"/>
    <property type="evidence" value="ECO:0007669"/>
    <property type="project" value="UniProtKB-KW"/>
</dbReference>
<dbReference type="CDD" id="cd02440">
    <property type="entry name" value="AdoMet_MTases"/>
    <property type="match status" value="1"/>
</dbReference>
<evidence type="ECO:0000256" key="1">
    <source>
        <dbReference type="ARBA" id="ARBA00022679"/>
    </source>
</evidence>
<reference evidence="3" key="1">
    <citation type="journal article" date="2020" name="mSystems">
        <title>Genome- and Community-Level Interaction Insights into Carbon Utilization and Element Cycling Functions of Hydrothermarchaeota in Hydrothermal Sediment.</title>
        <authorList>
            <person name="Zhou Z."/>
            <person name="Liu Y."/>
            <person name="Xu W."/>
            <person name="Pan J."/>
            <person name="Luo Z.H."/>
            <person name="Li M."/>
        </authorList>
    </citation>
    <scope>NUCLEOTIDE SEQUENCE [LARGE SCALE GENOMIC DNA]</scope>
    <source>
        <strain evidence="3">SpSt-579</strain>
    </source>
</reference>
<keyword evidence="3" id="KW-0489">Methyltransferase</keyword>
<keyword evidence="1 3" id="KW-0808">Transferase</keyword>
<name>A0A7C4M152_UNCC3</name>
<dbReference type="SUPFAM" id="SSF53335">
    <property type="entry name" value="S-adenosyl-L-methionine-dependent methyltransferases"/>
    <property type="match status" value="1"/>
</dbReference>
<dbReference type="GO" id="GO:0008168">
    <property type="term" value="F:methyltransferase activity"/>
    <property type="evidence" value="ECO:0007669"/>
    <property type="project" value="UniProtKB-KW"/>
</dbReference>